<gene>
    <name evidence="2" type="ORF">BOX15_Mlig019744g2</name>
</gene>
<dbReference type="PROSITE" id="PS50297">
    <property type="entry name" value="ANK_REP_REGION"/>
    <property type="match status" value="1"/>
</dbReference>
<accession>A0A267FMT6</accession>
<dbReference type="Gene3D" id="1.25.40.20">
    <property type="entry name" value="Ankyrin repeat-containing domain"/>
    <property type="match status" value="1"/>
</dbReference>
<evidence type="ECO:0000313" key="2">
    <source>
        <dbReference type="EMBL" id="PAA75091.1"/>
    </source>
</evidence>
<protein>
    <submittedName>
        <fullName evidence="2">Uncharacterized protein</fullName>
    </submittedName>
</protein>
<organism evidence="2 3">
    <name type="scientific">Macrostomum lignano</name>
    <dbReference type="NCBI Taxonomy" id="282301"/>
    <lineage>
        <taxon>Eukaryota</taxon>
        <taxon>Metazoa</taxon>
        <taxon>Spiralia</taxon>
        <taxon>Lophotrochozoa</taxon>
        <taxon>Platyhelminthes</taxon>
        <taxon>Rhabditophora</taxon>
        <taxon>Macrostomorpha</taxon>
        <taxon>Macrostomida</taxon>
        <taxon>Macrostomidae</taxon>
        <taxon>Macrostomum</taxon>
    </lineage>
</organism>
<comment type="caution">
    <text evidence="2">The sequence shown here is derived from an EMBL/GenBank/DDBJ whole genome shotgun (WGS) entry which is preliminary data.</text>
</comment>
<dbReference type="SUPFAM" id="SSF48403">
    <property type="entry name" value="Ankyrin repeat"/>
    <property type="match status" value="1"/>
</dbReference>
<feature type="non-terminal residue" evidence="2">
    <location>
        <position position="1"/>
    </location>
</feature>
<dbReference type="InterPro" id="IPR036770">
    <property type="entry name" value="Ankyrin_rpt-contain_sf"/>
</dbReference>
<evidence type="ECO:0000256" key="1">
    <source>
        <dbReference type="PROSITE-ProRule" id="PRU00023"/>
    </source>
</evidence>
<keyword evidence="3" id="KW-1185">Reference proteome</keyword>
<dbReference type="OrthoDB" id="524187at2759"/>
<proteinExistence type="predicted"/>
<dbReference type="Pfam" id="PF00023">
    <property type="entry name" value="Ank"/>
    <property type="match status" value="1"/>
</dbReference>
<name>A0A267FMT6_9PLAT</name>
<reference evidence="2 3" key="1">
    <citation type="submission" date="2017-06" db="EMBL/GenBank/DDBJ databases">
        <title>A platform for efficient transgenesis in Macrostomum lignano, a flatworm model organism for stem cell research.</title>
        <authorList>
            <person name="Berezikov E."/>
        </authorList>
    </citation>
    <scope>NUCLEOTIDE SEQUENCE [LARGE SCALE GENOMIC DNA]</scope>
    <source>
        <strain evidence="2">DV1</strain>
        <tissue evidence="2">Whole organism</tissue>
    </source>
</reference>
<sequence>SSGPIMPDWSGITLKSTLKDAYADCILRLFQPFKSKSWDVAFDAGTFKSSLVNSCELRDSPEVEPSGWTPLHYAASAGAPAWVAERLVEAGAARCAKDWLGRTPLDLAKSVPGCGQDLLAALTPSFHLPAEQLDNSQLDAMESHFHGLIKEASMGLSDKGHLSMLPVRVLLESHLTSGLNDCWNFPIPGMYGGFYNIHLVLGGDGRVSHLQCESWCRVSGGSGRRDKVTADGVELLESGFV</sequence>
<dbReference type="EMBL" id="NIVC01000905">
    <property type="protein sequence ID" value="PAA75091.1"/>
    <property type="molecule type" value="Genomic_DNA"/>
</dbReference>
<evidence type="ECO:0000313" key="3">
    <source>
        <dbReference type="Proteomes" id="UP000215902"/>
    </source>
</evidence>
<dbReference type="InterPro" id="IPR002110">
    <property type="entry name" value="Ankyrin_rpt"/>
</dbReference>
<dbReference type="AlphaFoldDB" id="A0A267FMT6"/>
<dbReference type="PROSITE" id="PS50088">
    <property type="entry name" value="ANK_REPEAT"/>
    <property type="match status" value="1"/>
</dbReference>
<feature type="repeat" description="ANK" evidence="1">
    <location>
        <begin position="66"/>
        <end position="99"/>
    </location>
</feature>
<keyword evidence="1" id="KW-0040">ANK repeat</keyword>
<dbReference type="Proteomes" id="UP000215902">
    <property type="component" value="Unassembled WGS sequence"/>
</dbReference>